<evidence type="ECO:0000313" key="4">
    <source>
        <dbReference type="Proteomes" id="UP000185151"/>
    </source>
</evidence>
<dbReference type="InterPro" id="IPR051199">
    <property type="entry name" value="LPS_LOS_Heptosyltrfase"/>
</dbReference>
<dbReference type="GO" id="GO:0009244">
    <property type="term" value="P:lipopolysaccharide core region biosynthetic process"/>
    <property type="evidence" value="ECO:0007669"/>
    <property type="project" value="TreeGrafter"/>
</dbReference>
<keyword evidence="4" id="KW-1185">Reference proteome</keyword>
<dbReference type="GO" id="GO:0005829">
    <property type="term" value="C:cytosol"/>
    <property type="evidence" value="ECO:0007669"/>
    <property type="project" value="TreeGrafter"/>
</dbReference>
<dbReference type="EMBL" id="FSRU01000002">
    <property type="protein sequence ID" value="SIO57601.1"/>
    <property type="molecule type" value="Genomic_DNA"/>
</dbReference>
<dbReference type="CDD" id="cd03789">
    <property type="entry name" value="GT9_LPS_heptosyltransferase"/>
    <property type="match status" value="1"/>
</dbReference>
<dbReference type="SUPFAM" id="SSF53756">
    <property type="entry name" value="UDP-Glycosyltransferase/glycogen phosphorylase"/>
    <property type="match status" value="1"/>
</dbReference>
<dbReference type="Pfam" id="PF01075">
    <property type="entry name" value="Glyco_transf_9"/>
    <property type="match status" value="1"/>
</dbReference>
<organism evidence="3 4">
    <name type="scientific">Paraburkholderia phenazinium</name>
    <dbReference type="NCBI Taxonomy" id="60549"/>
    <lineage>
        <taxon>Bacteria</taxon>
        <taxon>Pseudomonadati</taxon>
        <taxon>Pseudomonadota</taxon>
        <taxon>Betaproteobacteria</taxon>
        <taxon>Burkholderiales</taxon>
        <taxon>Burkholderiaceae</taxon>
        <taxon>Paraburkholderia</taxon>
    </lineage>
</organism>
<dbReference type="PANTHER" id="PTHR30160:SF1">
    <property type="entry name" value="LIPOPOLYSACCHARIDE 1,2-N-ACETYLGLUCOSAMINETRANSFERASE-RELATED"/>
    <property type="match status" value="1"/>
</dbReference>
<dbReference type="GO" id="GO:0008713">
    <property type="term" value="F:ADP-heptose-lipopolysaccharide heptosyltransferase activity"/>
    <property type="evidence" value="ECO:0007669"/>
    <property type="project" value="TreeGrafter"/>
</dbReference>
<protein>
    <submittedName>
        <fullName evidence="3">ADP-heptose:LPS heptosyltransferase</fullName>
    </submittedName>
</protein>
<evidence type="ECO:0000256" key="2">
    <source>
        <dbReference type="ARBA" id="ARBA00022679"/>
    </source>
</evidence>
<dbReference type="OrthoDB" id="9797795at2"/>
<dbReference type="InterPro" id="IPR002201">
    <property type="entry name" value="Glyco_trans_9"/>
</dbReference>
<reference evidence="3 4" key="1">
    <citation type="submission" date="2016-11" db="EMBL/GenBank/DDBJ databases">
        <authorList>
            <person name="Jaros S."/>
            <person name="Januszkiewicz K."/>
            <person name="Wedrychowicz H."/>
        </authorList>
    </citation>
    <scope>NUCLEOTIDE SEQUENCE [LARGE SCALE GENOMIC DNA]</scope>
    <source>
        <strain evidence="3 4">GAS95</strain>
    </source>
</reference>
<dbReference type="PANTHER" id="PTHR30160">
    <property type="entry name" value="TETRAACYLDISACCHARIDE 4'-KINASE-RELATED"/>
    <property type="match status" value="1"/>
</dbReference>
<dbReference type="AlphaFoldDB" id="A0A1N6KM27"/>
<accession>A0A1N6KM27</accession>
<evidence type="ECO:0000256" key="1">
    <source>
        <dbReference type="ARBA" id="ARBA00022676"/>
    </source>
</evidence>
<dbReference type="Gene3D" id="3.40.50.2000">
    <property type="entry name" value="Glycogen Phosphorylase B"/>
    <property type="match status" value="2"/>
</dbReference>
<evidence type="ECO:0000313" key="3">
    <source>
        <dbReference type="EMBL" id="SIO57601.1"/>
    </source>
</evidence>
<keyword evidence="2 3" id="KW-0808">Transferase</keyword>
<gene>
    <name evidence="3" type="ORF">SAMN05444165_3906</name>
</gene>
<dbReference type="Proteomes" id="UP000185151">
    <property type="component" value="Unassembled WGS sequence"/>
</dbReference>
<proteinExistence type="predicted"/>
<dbReference type="RefSeq" id="WP_074298296.1">
    <property type="nucleotide sequence ID" value="NZ_FSRU01000002.1"/>
</dbReference>
<sequence length="393" mass="42330">MGWKGALLEIPVWAAGQFHRPRIDPLRETPRDILVLRPNDFGDLLTTTPLFQALRWRFPSTRIVAGVGRWGRPILENNPYVDEIVELDAPWNNKVVRNQSPLDVAQFIWRSGQVAALRRRNGFDVGIDVLGSHVGALLMMRAKVRYRVGVRGYRGGWSACRSHIVFTPEIHVARAALAQAELLGASRLPEPRPQLYLTDTERAQAAALWRTAGSSQPEPLRLLVGCAAGLVEKSWPAQALIAALEALSHALGHALDIVVVGGAADEAKAAEIVAACGSGVTIRSLAGRVSLRGTFALAEQADVVLTNPSMLLHAAAAFRRPTVAVLGGTFADAKAHDTVWGYAPPYSSVAPLKSATGAAAGNWPTVEQVVQAVLRAMQLRGETQRTLSTEARG</sequence>
<name>A0A1N6KM27_9BURK</name>
<keyword evidence="1" id="KW-0328">Glycosyltransferase</keyword>